<dbReference type="HOGENOM" id="CLU_2229214_0_0_1"/>
<proteinExistence type="evidence at protein level"/>
<evidence type="ECO:0007829" key="12">
    <source>
        <dbReference type="PubMed" id="23186163"/>
    </source>
</evidence>
<dbReference type="EMBL" id="KF510812">
    <property type="status" value="NOT_ANNOTATED_CDS"/>
    <property type="molecule type" value="Genomic_DNA"/>
</dbReference>
<dbReference type="GeneTree" id="ENSGT00940000156883"/>
<reference evidence="7" key="5">
    <citation type="journal article" date="2008" name="Proc. Natl. Acad. Sci. U.S.A.">
        <title>A quantitative atlas of mitotic phosphorylation.</title>
        <authorList>
            <person name="Dephoure N."/>
            <person name="Zhou C."/>
            <person name="Villen J."/>
            <person name="Beausoleil S.A."/>
            <person name="Bakalarski C.E."/>
            <person name="Elledge S.J."/>
            <person name="Gygi S.P."/>
        </authorList>
    </citation>
    <scope>IDENTIFICATION BY MASS SPECTROMETRY [LARGE SCALE ANALYSIS]</scope>
</reference>
<dbReference type="ExpressionAtlas" id="A0A087WW12">
    <property type="expression patterns" value="baseline and differential"/>
</dbReference>
<feature type="compositionally biased region" description="Basic and acidic residues" evidence="1">
    <location>
        <begin position="1"/>
        <end position="17"/>
    </location>
</feature>
<reference evidence="11" key="9">
    <citation type="journal article" date="2011" name="Sci. Signal.">
        <title>System-wide temporal characterization of the proteome and phosphoproteome of human embryonic stem cell differentiation.</title>
        <authorList>
            <person name="Rigbolt K.T."/>
            <person name="Prokhorova T.A."/>
            <person name="Akimov V."/>
            <person name="Henningsen J."/>
            <person name="Johansen P.T."/>
            <person name="Kratchmarova I."/>
            <person name="Kassem M."/>
            <person name="Mann M."/>
            <person name="Olsen J.V."/>
            <person name="Blagoev B."/>
        </authorList>
    </citation>
    <scope>IDENTIFICATION BY MASS SPECTROMETRY [LARGE SCALE ANALYSIS]</scope>
</reference>
<organism evidence="2 3">
    <name type="scientific">Homo sapiens</name>
    <name type="common">Human</name>
    <dbReference type="NCBI Taxonomy" id="9606"/>
    <lineage>
        <taxon>Eukaryota</taxon>
        <taxon>Metazoa</taxon>
        <taxon>Chordata</taxon>
        <taxon>Craniata</taxon>
        <taxon>Vertebrata</taxon>
        <taxon>Euteleostomi</taxon>
        <taxon>Mammalia</taxon>
        <taxon>Eutheria</taxon>
        <taxon>Euarchontoglires</taxon>
        <taxon>Primates</taxon>
        <taxon>Haplorrhini</taxon>
        <taxon>Catarrhini</taxon>
        <taxon>Hominidae</taxon>
        <taxon>Homo</taxon>
    </lineage>
</organism>
<reference evidence="2 3" key="1">
    <citation type="journal article" date="2001" name="Nature">
        <title>Initial sequencing and analysis of the human genome.</title>
        <authorList>
            <consortium name="International Human Genome Sequencing Consortium"/>
            <person name="Lander E.S."/>
            <person name="Linton L.M."/>
            <person name="Birren B."/>
            <person name="Nusbaum C."/>
            <person name="Zody M.C."/>
            <person name="Baldwin J."/>
            <person name="Devon K."/>
            <person name="Dewar K."/>
            <person name="Doyle M."/>
            <person name="FitzHugh W."/>
            <person name="Funke R."/>
            <person name="Gage D."/>
            <person name="Harris K."/>
            <person name="Heaford A."/>
            <person name="Howland J."/>
            <person name="Kann L."/>
            <person name="Lehoczky J."/>
            <person name="LeVine R."/>
            <person name="McEwan P."/>
            <person name="McKernan K."/>
            <person name="Meldrim J."/>
            <person name="Mesirov J.P."/>
            <person name="Miranda C."/>
            <person name="Morris W."/>
            <person name="Naylor J."/>
            <person name="Raymond C."/>
            <person name="Rosetti M."/>
            <person name="Santos R."/>
            <person name="Sheridan A."/>
            <person name="Sougnez C."/>
            <person name="Stange-Thomann N."/>
            <person name="Stojanovic N."/>
            <person name="Subramanian A."/>
            <person name="Wyman D."/>
            <person name="Rogers J."/>
            <person name="Sulston J."/>
            <person name="Ainscough R."/>
            <person name="Beck S."/>
            <person name="Bentley D."/>
            <person name="Burton J."/>
            <person name="Clee C."/>
            <person name="Carter N."/>
            <person name="Coulson A."/>
            <person name="Deadman R."/>
            <person name="Deloukas P."/>
            <person name="Dunham A."/>
            <person name="Dunham I."/>
            <person name="Durbin R."/>
            <person name="French L."/>
            <person name="Grafham D."/>
            <person name="Gregory S."/>
            <person name="Hubbard T."/>
            <person name="Humphray S."/>
            <person name="Hunt A."/>
            <person name="Jones M."/>
            <person name="Lloyd C."/>
            <person name="McMurray A."/>
            <person name="Matthews L."/>
            <person name="Mercer S."/>
            <person name="Milne S."/>
            <person name="Mullikin J.C."/>
            <person name="Mungall A."/>
            <person name="Plumb R."/>
            <person name="Ross M."/>
            <person name="Shownkeen R."/>
            <person name="Sims S."/>
            <person name="Waterston R.H."/>
            <person name="Wilson R.K."/>
            <person name="Hillier L.W."/>
            <person name="McPherson J.D."/>
            <person name="Marra M.A."/>
            <person name="Mardis E.R."/>
            <person name="Fulton L.A."/>
            <person name="Chinwalla A.T."/>
            <person name="Pepin K.H."/>
            <person name="Gish W.R."/>
            <person name="Chissoe S.L."/>
            <person name="Wendl M.C."/>
            <person name="Delehaunty K.D."/>
            <person name="Miner T.L."/>
            <person name="Delehaunty A."/>
            <person name="Kramer J.B."/>
            <person name="Cook L.L."/>
            <person name="Fulton R.S."/>
            <person name="Johnson D.L."/>
            <person name="Minx P.J."/>
            <person name="Clifton S.W."/>
            <person name="Hawkins T."/>
            <person name="Branscomb E."/>
            <person name="Predki P."/>
            <person name="Richardson P."/>
            <person name="Wenning S."/>
            <person name="Slezak T."/>
            <person name="Doggett N."/>
            <person name="Cheng J.F."/>
            <person name="Olsen A."/>
            <person name="Lucas S."/>
            <person name="Elkin C."/>
            <person name="Uberbacher E."/>
            <person name="Frazier M."/>
            <person name="Gibbs R.A."/>
            <person name="Muzny D.M."/>
            <person name="Scherer S.E."/>
            <person name="Bouck J.B."/>
            <person name="Sodergren E.J."/>
            <person name="Worley K.C."/>
            <person name="Rives C.M."/>
            <person name="Gorrell J.H."/>
            <person name="Metzker M.L."/>
            <person name="Naylor S.L."/>
            <person name="Kucherlapati R.S."/>
            <person name="Nelson D.L."/>
            <person name="Weinstock G.M."/>
            <person name="Sakaki Y."/>
            <person name="Fujiyama A."/>
            <person name="Hattori M."/>
            <person name="Yada T."/>
            <person name="Toyoda A."/>
            <person name="Itoh T."/>
            <person name="Kawagoe C."/>
            <person name="Watanabe H."/>
            <person name="Totoki Y."/>
            <person name="Taylor T."/>
            <person name="Weissenbach J."/>
            <person name="Heilig R."/>
            <person name="Saurin W."/>
            <person name="Artiguenave F."/>
            <person name="Brottier P."/>
            <person name="Bruls T."/>
            <person name="Pelletier E."/>
            <person name="Robert C."/>
            <person name="Wincker P."/>
            <person name="Smith D.R."/>
            <person name="Doucette-Stamm L."/>
            <person name="Rubenfield M."/>
            <person name="Weinstock K."/>
            <person name="Lee H.M."/>
            <person name="Dubois J."/>
            <person name="Rosenthal A."/>
            <person name="Platzer M."/>
            <person name="Nyakatura G."/>
            <person name="Taudien S."/>
            <person name="Rump A."/>
            <person name="Yang H."/>
            <person name="Yu J."/>
            <person name="Wang J."/>
            <person name="Huang G."/>
            <person name="Gu J."/>
            <person name="Hood L."/>
            <person name="Rowen L."/>
            <person name="Madan A."/>
            <person name="Qin S."/>
            <person name="Davis R.W."/>
            <person name="Federspiel N.A."/>
            <person name="Abola A.P."/>
            <person name="Proctor M.J."/>
            <person name="Myers R.M."/>
            <person name="Schmutz J."/>
            <person name="Dickson M."/>
            <person name="Grimwood J."/>
            <person name="Cox D.R."/>
            <person name="Olson M.V."/>
            <person name="Kaul R."/>
            <person name="Raymond C."/>
            <person name="Shimizu N."/>
            <person name="Kawasaki K."/>
            <person name="Minoshima S."/>
            <person name="Evans G.A."/>
            <person name="Athanasiou M."/>
            <person name="Schultz R."/>
            <person name="Roe B.A."/>
            <person name="Chen F."/>
            <person name="Pan H."/>
            <person name="Ramser J."/>
            <person name="Lehrach H."/>
            <person name="Reinhardt R."/>
            <person name="McCombie W.R."/>
            <person name="de la Bastide M."/>
            <person name="Dedhia N."/>
            <person name="Blocker H."/>
            <person name="Hornischer K."/>
            <person name="Nordsiek G."/>
            <person name="Agarwala R."/>
            <person name="Aravind L."/>
            <person name="Bailey J.A."/>
            <person name="Bateman A."/>
            <person name="Batzoglou S."/>
            <person name="Birney E."/>
            <person name="Bork P."/>
            <person name="Brown D.G."/>
            <person name="Burge C.B."/>
            <person name="Cerutti L."/>
            <person name="Chen H.C."/>
            <person name="Church D."/>
            <person name="Clamp M."/>
            <person name="Copley R.R."/>
            <person name="Doerks T."/>
            <person name="Eddy S.R."/>
            <person name="Eichler E.E."/>
            <person name="Furey T.S."/>
            <person name="Galagan J."/>
            <person name="Gilbert J.G."/>
            <person name="Harmon C."/>
            <person name="Hayashizaki Y."/>
            <person name="Haussler D."/>
            <person name="Hermjakob H."/>
            <person name="Hokamp K."/>
            <person name="Jang W."/>
            <person name="Johnson L.S."/>
            <person name="Jones T.A."/>
            <person name="Kasif S."/>
            <person name="Kaspryzk A."/>
            <person name="Kennedy S."/>
            <person name="Kent W.J."/>
            <person name="Kitts P."/>
            <person name="Koonin E.V."/>
            <person name="Korf I."/>
            <person name="Kulp D."/>
            <person name="Lancet D."/>
            <person name="Lowe T.M."/>
            <person name="McLysaght A."/>
            <person name="Mikkelsen T."/>
            <person name="Moran J.V."/>
            <person name="Mulder N."/>
            <person name="Pollara V.J."/>
            <person name="Ponting C.P."/>
            <person name="Schuler G."/>
            <person name="Schultz J."/>
            <person name="Slater G."/>
            <person name="Smit A.F."/>
            <person name="Stupka E."/>
            <person name="Szustakowski J."/>
            <person name="Thierry-Mieg D."/>
            <person name="Thierry-Mieg J."/>
            <person name="Wagner L."/>
            <person name="Wallis J."/>
            <person name="Wheeler R."/>
            <person name="Williams A."/>
            <person name="Wolf Y.I."/>
            <person name="Wolfe K.H."/>
            <person name="Yang S.P."/>
            <person name="Yeh R.F."/>
            <person name="Collins F."/>
            <person name="Guyer M.S."/>
            <person name="Peterson J."/>
            <person name="Felsenfeld A."/>
            <person name="Wetterstrand K.A."/>
            <person name="Patrinos A."/>
            <person name="Morgan M.J."/>
            <person name="de Jong P."/>
            <person name="Catanese J.J."/>
            <person name="Osoegawa K."/>
            <person name="Shizuya H."/>
            <person name="Choi S."/>
            <person name="Chen Y.J."/>
        </authorList>
    </citation>
    <scope>NUCLEOTIDE SEQUENCE [LARGE SCALE GENOMIC DNA]</scope>
</reference>
<dbReference type="VEuPathDB" id="HostDB:ENSG00000163214"/>
<dbReference type="OrthoDB" id="5600252at2759"/>
<dbReference type="EMBL" id="AC018693">
    <property type="status" value="NOT_ANNOTATED_CDS"/>
    <property type="molecule type" value="Genomic_DNA"/>
</dbReference>
<gene>
    <name evidence="2" type="primary">DHX57</name>
</gene>
<feature type="region of interest" description="Disordered" evidence="1">
    <location>
        <begin position="1"/>
        <end position="54"/>
    </location>
</feature>
<evidence type="ECO:0007829" key="11">
    <source>
        <dbReference type="PubMed" id="21406692"/>
    </source>
</evidence>
<keyword evidence="4 5" id="KW-1267">Proteomics identification</keyword>
<evidence type="ECO:0007829" key="8">
    <source>
        <dbReference type="PubMed" id="19413330"/>
    </source>
</evidence>
<dbReference type="HGNC" id="HGNC:20086">
    <property type="gene designation" value="DHX57"/>
</dbReference>
<dbReference type="Antibodypedia" id="29537">
    <property type="antibodies" value="62 antibodies from 17 providers"/>
</dbReference>
<reference evidence="9" key="7">
    <citation type="journal article" date="2010" name="Sci. Signal.">
        <title>Quantitative phosphoproteomics reveals widespread full phosphorylation site occupancy during mitosis.</title>
        <authorList>
            <person name="Olsen J.V."/>
            <person name="Vermeulen M."/>
            <person name="Santamaria A."/>
            <person name="Kumar C."/>
            <person name="Miller M.L."/>
            <person name="Jensen L.J."/>
            <person name="Gnad F."/>
            <person name="Cox J."/>
            <person name="Jensen T.S."/>
            <person name="Nigg E.A."/>
            <person name="Brunak S."/>
            <person name="Mann M."/>
        </authorList>
    </citation>
    <scope>IDENTIFICATION BY MASS SPECTROMETRY [LARGE SCALE ANALYSIS]</scope>
</reference>
<reference evidence="2" key="12">
    <citation type="submission" date="2025-09" db="UniProtKB">
        <authorList>
            <consortium name="Ensembl"/>
        </authorList>
    </citation>
    <scope>IDENTIFICATION</scope>
</reference>
<dbReference type="UCSC" id="uc061ijw.1">
    <property type="organism name" value="human"/>
</dbReference>
<dbReference type="SMR" id="A0A087WW12"/>
<dbReference type="Bgee" id="ENSG00000163214">
    <property type="expression patterns" value="Expressed in sperm and 175 other cell types or tissues"/>
</dbReference>
<evidence type="ECO:0007829" key="9">
    <source>
        <dbReference type="PubMed" id="20068231"/>
    </source>
</evidence>
<accession>A0A087WW12</accession>
<reference evidence="2 3" key="2">
    <citation type="journal article" date="2004" name="Nature">
        <title>Finishing the euchromatic sequence of the human genome.</title>
        <authorList>
            <consortium name="International Human Genome Sequencing Consortium"/>
        </authorList>
    </citation>
    <scope>NUCLEOTIDE SEQUENCE [LARGE SCALE GENOMIC DNA]</scope>
</reference>
<evidence type="ECO:0000313" key="2">
    <source>
        <dbReference type="Ensembl" id="ENSP00000479840.1"/>
    </source>
</evidence>
<reference evidence="2" key="11">
    <citation type="submission" date="2025-08" db="UniProtKB">
        <authorList>
            <consortium name="Ensembl"/>
        </authorList>
    </citation>
    <scope>IDENTIFICATION</scope>
</reference>
<name>A0A087WW12_HUMAN</name>
<evidence type="ECO:0007829" key="10">
    <source>
        <dbReference type="PubMed" id="21269460"/>
    </source>
</evidence>
<dbReference type="Ensembl" id="ENST00000619207.1">
    <property type="protein sequence ID" value="ENSP00000479840.1"/>
    <property type="gene ID" value="ENSG00000163214.21"/>
</dbReference>
<evidence type="ECO:0007829" key="7">
    <source>
        <dbReference type="PubMed" id="18669648"/>
    </source>
</evidence>
<evidence type="ECO:0007829" key="6">
    <source>
        <dbReference type="PubMed" id="17081983"/>
    </source>
</evidence>
<feature type="non-terminal residue" evidence="2">
    <location>
        <position position="106"/>
    </location>
</feature>
<protein>
    <submittedName>
        <fullName evidence="2">DExH-box helicase 57</fullName>
    </submittedName>
</protein>
<dbReference type="OMA" id="PERVYVQ"/>
<dbReference type="Ensembl" id="ENST00000619207.1">
    <property type="protein sequence ID" value="ENSP00000479840.1"/>
    <property type="gene ID" value="ENSG00000163214.22"/>
</dbReference>
<reference evidence="10" key="8">
    <citation type="journal article" date="2011" name="BMC Syst. Biol.">
        <title>Initial characterization of the human central proteome.</title>
        <authorList>
            <person name="Burkard T.R."/>
            <person name="Planyavsky M."/>
            <person name="Kaupe I."/>
            <person name="Breitwieser F.P."/>
            <person name="Burckstummer T."/>
            <person name="Bennett K.L."/>
            <person name="Superti-Furga G."/>
            <person name="Colinge J."/>
        </authorList>
    </citation>
    <scope>IDENTIFICATION BY MASS SPECTROMETRY [LARGE SCALE ANALYSIS]</scope>
</reference>
<evidence type="ECO:0007829" key="4">
    <source>
        <dbReference type="PeptideAtlas" id="A0A087WW12"/>
    </source>
</evidence>
<sequence>MTSENQEKVKALLRDLQEQDADAGSERGLSGEEEDDEPDCCNDERYWPAGQEPSLVPDLDPLEYAGLASVEPYVPEFTVSPFAVQKLSRYGFNTERCQAVLRMCDG</sequence>
<dbReference type="MassIVE" id="A0A087WW12"/>
<feature type="compositionally biased region" description="Acidic residues" evidence="1">
    <location>
        <begin position="31"/>
        <end position="41"/>
    </location>
</feature>
<dbReference type="OpenTargets" id="ENSG00000163214"/>
<reference evidence="2 3" key="3">
    <citation type="journal article" date="2005" name="Nature">
        <title>Generation and annotation of the DNA sequences of human chromosomes 2 and 4.</title>
        <authorList>
            <person name="Hillier L.W."/>
            <person name="Graves T.A."/>
            <person name="Fulton R.S."/>
            <person name="Fulton L.A."/>
            <person name="Pepin K.H."/>
            <person name="Minx P."/>
            <person name="Wagner-McPherson C."/>
            <person name="Layman D."/>
            <person name="Wylie K."/>
            <person name="Sekhon M."/>
            <person name="Becker M.C."/>
            <person name="Fewell G.A."/>
            <person name="Delehaunty K.D."/>
            <person name="Miner T.L."/>
            <person name="Nash W.E."/>
            <person name="Kremitzki C."/>
            <person name="Oddy L."/>
            <person name="Du H."/>
            <person name="Sun H."/>
            <person name="Bradshaw-Cordum H."/>
            <person name="Ali J."/>
            <person name="Carter J."/>
            <person name="Cordes M."/>
            <person name="Harris A."/>
            <person name="Isak A."/>
            <person name="van Brunt A."/>
            <person name="Nguyen C."/>
            <person name="Du F."/>
            <person name="Courtney L."/>
            <person name="Kalicki J."/>
            <person name="Ozersky P."/>
            <person name="Abbott S."/>
            <person name="Armstrong J."/>
            <person name="Belter E.A."/>
            <person name="Caruso L."/>
            <person name="Cedroni M."/>
            <person name="Cotton M."/>
            <person name="Davidson T."/>
            <person name="Desai A."/>
            <person name="Elliott G."/>
            <person name="Erb T."/>
            <person name="Fronick C."/>
            <person name="Gaige T."/>
            <person name="Haakenson W."/>
            <person name="Haglund K."/>
            <person name="Holmes A."/>
            <person name="Harkins R."/>
            <person name="Kim K."/>
            <person name="Kruchowski S.S."/>
            <person name="Strong C.M."/>
            <person name="Grewal N."/>
            <person name="Goyea E."/>
            <person name="Hou S."/>
            <person name="Levy A."/>
            <person name="Martinka S."/>
            <person name="Mead K."/>
            <person name="McLellan M.D."/>
            <person name="Meyer R."/>
            <person name="Randall-Maher J."/>
            <person name="Tomlinson C."/>
            <person name="Dauphin-Kohlberg S."/>
            <person name="Kozlowicz-Reilly A."/>
            <person name="Shah N."/>
            <person name="Swearengen-Shahid S."/>
            <person name="Snider J."/>
            <person name="Strong J.T."/>
            <person name="Thompson J."/>
            <person name="Yoakum M."/>
            <person name="Leonard S."/>
            <person name="Pearman C."/>
            <person name="Trani L."/>
            <person name="Radionenko M."/>
            <person name="Waligorski J.E."/>
            <person name="Wang C."/>
            <person name="Rock S.M."/>
            <person name="Tin-Wollam A.M."/>
            <person name="Maupin R."/>
            <person name="Latreille P."/>
            <person name="Wendl M.C."/>
            <person name="Yang S.P."/>
            <person name="Pohl C."/>
            <person name="Wallis J.W."/>
            <person name="Spieth J."/>
            <person name="Bieri T.A."/>
            <person name="Berkowicz N."/>
            <person name="Nelson J.O."/>
            <person name="Osborne J."/>
            <person name="Ding L."/>
            <person name="Meyer R."/>
            <person name="Sabo A."/>
            <person name="Shotland Y."/>
            <person name="Sinha P."/>
            <person name="Wohldmann P.E."/>
            <person name="Cook L.L."/>
            <person name="Hickenbotham M.T."/>
            <person name="Eldred J."/>
            <person name="Williams D."/>
            <person name="Jones T.A."/>
            <person name="She X."/>
            <person name="Ciccarelli F.D."/>
            <person name="Izaurralde E."/>
            <person name="Taylor J."/>
            <person name="Schmutz J."/>
            <person name="Myers R.M."/>
            <person name="Cox D.R."/>
            <person name="Huang X."/>
            <person name="McPherson J.D."/>
            <person name="Mardis E.R."/>
            <person name="Clifton S.W."/>
            <person name="Warren W.C."/>
            <person name="Chinwalla A.T."/>
            <person name="Eddy S.R."/>
            <person name="Marra M.A."/>
            <person name="Ovcharenko I."/>
            <person name="Furey T.S."/>
            <person name="Miller W."/>
            <person name="Eichler E.E."/>
            <person name="Bork P."/>
            <person name="Suyama M."/>
            <person name="Torrents D."/>
            <person name="Waterston R.H."/>
            <person name="Wilson R.K."/>
        </authorList>
    </citation>
    <scope>NUCLEOTIDE SEQUENCE [LARGE SCALE GENOMIC DNA]</scope>
</reference>
<keyword evidence="3" id="KW-1185">Reference proteome</keyword>
<dbReference type="Proteomes" id="UP000005640">
    <property type="component" value="Chromosome 2"/>
</dbReference>
<reference evidence="8" key="6">
    <citation type="journal article" date="2009" name="Anal. Chem.">
        <title>Lys-N and trypsin cover complementary parts of the phosphoproteome in a refined SCX-based approach.</title>
        <authorList>
            <person name="Gauci S."/>
            <person name="Helbig A.O."/>
            <person name="Slijper M."/>
            <person name="Krijgsveld J."/>
            <person name="Heck A.J."/>
            <person name="Mohammed S."/>
        </authorList>
    </citation>
    <scope>IDENTIFICATION BY MASS SPECTROMETRY [LARGE SCALE ANALYSIS]</scope>
</reference>
<evidence type="ECO:0000256" key="1">
    <source>
        <dbReference type="SAM" id="MobiDB-lite"/>
    </source>
</evidence>
<reference evidence="6" key="4">
    <citation type="journal article" date="2006" name="Cell">
        <title>Global, in vivo, and site-specific phosphorylation dynamics in signaling networks.</title>
        <authorList>
            <person name="Olsen J.V."/>
            <person name="Blagoev B."/>
            <person name="Gnad F."/>
            <person name="Macek B."/>
            <person name="Kumar C."/>
            <person name="Mortensen P."/>
            <person name="Mann M."/>
        </authorList>
    </citation>
    <scope>IDENTIFICATION BY MASS SPECTROMETRY [LARGE SCALE ANALYSIS]</scope>
</reference>
<dbReference type="ChiTaRS" id="DHX57">
    <property type="organism name" value="human"/>
</dbReference>
<evidence type="ECO:0007829" key="5">
    <source>
        <dbReference type="ProteomicsDB" id="A0A087WW12"/>
    </source>
</evidence>
<dbReference type="AlphaFoldDB" id="A0A087WW12"/>
<evidence type="ECO:0000313" key="3">
    <source>
        <dbReference type="Proteomes" id="UP000005640"/>
    </source>
</evidence>
<reference evidence="12" key="10">
    <citation type="journal article" date="2013" name="J. Proteome Res.">
        <title>Toward a comprehensive characterization of a human cancer cell phosphoproteome.</title>
        <authorList>
            <person name="Zhou H."/>
            <person name="Di Palma S."/>
            <person name="Preisinger C."/>
            <person name="Peng M."/>
            <person name="Polat A.N."/>
            <person name="Heck A.J."/>
            <person name="Mohammed S."/>
        </authorList>
    </citation>
    <scope>IDENTIFICATION BY MASS SPECTROMETRY [LARGE SCALE ANALYSIS]</scope>
</reference>